<keyword evidence="3" id="KW-1185">Reference proteome</keyword>
<name>A0A8S1UD48_PAROT</name>
<evidence type="ECO:0000313" key="2">
    <source>
        <dbReference type="EMBL" id="CAD8161592.1"/>
    </source>
</evidence>
<feature type="transmembrane region" description="Helical" evidence="1">
    <location>
        <begin position="99"/>
        <end position="117"/>
    </location>
</feature>
<evidence type="ECO:0000256" key="1">
    <source>
        <dbReference type="SAM" id="Phobius"/>
    </source>
</evidence>
<keyword evidence="1" id="KW-0472">Membrane</keyword>
<dbReference type="EMBL" id="CAJJDP010000040">
    <property type="protein sequence ID" value="CAD8161592.1"/>
    <property type="molecule type" value="Genomic_DNA"/>
</dbReference>
<gene>
    <name evidence="2" type="ORF">POCTA_138.1.T0400108</name>
</gene>
<protein>
    <submittedName>
        <fullName evidence="2">Uncharacterized protein</fullName>
    </submittedName>
</protein>
<organism evidence="2 3">
    <name type="scientific">Paramecium octaurelia</name>
    <dbReference type="NCBI Taxonomy" id="43137"/>
    <lineage>
        <taxon>Eukaryota</taxon>
        <taxon>Sar</taxon>
        <taxon>Alveolata</taxon>
        <taxon>Ciliophora</taxon>
        <taxon>Intramacronucleata</taxon>
        <taxon>Oligohymenophorea</taxon>
        <taxon>Peniculida</taxon>
        <taxon>Parameciidae</taxon>
        <taxon>Paramecium</taxon>
    </lineage>
</organism>
<proteinExistence type="predicted"/>
<keyword evidence="1" id="KW-0812">Transmembrane</keyword>
<comment type="caution">
    <text evidence="2">The sequence shown here is derived from an EMBL/GenBank/DDBJ whole genome shotgun (WGS) entry which is preliminary data.</text>
</comment>
<dbReference type="AlphaFoldDB" id="A0A8S1UD48"/>
<dbReference type="Proteomes" id="UP000683925">
    <property type="component" value="Unassembled WGS sequence"/>
</dbReference>
<reference evidence="2" key="1">
    <citation type="submission" date="2021-01" db="EMBL/GenBank/DDBJ databases">
        <authorList>
            <consortium name="Genoscope - CEA"/>
            <person name="William W."/>
        </authorList>
    </citation>
    <scope>NUCLEOTIDE SEQUENCE</scope>
</reference>
<evidence type="ECO:0000313" key="3">
    <source>
        <dbReference type="Proteomes" id="UP000683925"/>
    </source>
</evidence>
<feature type="transmembrane region" description="Helical" evidence="1">
    <location>
        <begin position="168"/>
        <end position="191"/>
    </location>
</feature>
<keyword evidence="1" id="KW-1133">Transmembrane helix</keyword>
<sequence>MTSHQLLQRNRIYNNIMESYNQGHNRLSHKHIYYQVSNVYDPQRNMKYNRFKAVLYNSNMNNGILLLSLKSSTKANIQGSIFSISILTNTFQITRYNSILTINTHSTILICCIILWFRTFLTHRMTSYLNDQFFTFTNAISVRLNLQQCSFKTKASSFIKVFKINARVSTFSTIIFIRPLTIITIKIAFQFRFKHTLTYIIRFTRLIIPLFTITLRTDKYSISRWLTGCAFIIT</sequence>
<accession>A0A8S1UD48</accession>